<evidence type="ECO:0000256" key="14">
    <source>
        <dbReference type="RuleBase" id="RU364006"/>
    </source>
</evidence>
<dbReference type="PROSITE" id="PS00903">
    <property type="entry name" value="CYT_DCMP_DEAMINASES_1"/>
    <property type="match status" value="1"/>
</dbReference>
<dbReference type="EMBL" id="FOKQ01000009">
    <property type="protein sequence ID" value="SFC23765.1"/>
    <property type="molecule type" value="Genomic_DNA"/>
</dbReference>
<dbReference type="InterPro" id="IPR016192">
    <property type="entry name" value="APOBEC/CMP_deaminase_Zn-bd"/>
</dbReference>
<dbReference type="Gene3D" id="3.40.140.10">
    <property type="entry name" value="Cytidine Deaminase, domain 2"/>
    <property type="match status" value="1"/>
</dbReference>
<dbReference type="Pfam" id="PF00383">
    <property type="entry name" value="dCMP_cyt_deam_1"/>
    <property type="match status" value="1"/>
</dbReference>
<dbReference type="EC" id="3.5.4.5" evidence="4 14"/>
<keyword evidence="6 13" id="KW-0479">Metal-binding</keyword>
<feature type="domain" description="CMP/dCMP-type deaminase" evidence="15">
    <location>
        <begin position="1"/>
        <end position="127"/>
    </location>
</feature>
<evidence type="ECO:0000313" key="17">
    <source>
        <dbReference type="Proteomes" id="UP000182192"/>
    </source>
</evidence>
<feature type="active site" description="Proton donor" evidence="12">
    <location>
        <position position="55"/>
    </location>
</feature>
<dbReference type="InterPro" id="IPR016193">
    <property type="entry name" value="Cytidine_deaminase-like"/>
</dbReference>
<evidence type="ECO:0000313" key="16">
    <source>
        <dbReference type="EMBL" id="SFC23765.1"/>
    </source>
</evidence>
<organism evidence="16 17">
    <name type="scientific">Ruminococcus albus</name>
    <dbReference type="NCBI Taxonomy" id="1264"/>
    <lineage>
        <taxon>Bacteria</taxon>
        <taxon>Bacillati</taxon>
        <taxon>Bacillota</taxon>
        <taxon>Clostridia</taxon>
        <taxon>Eubacteriales</taxon>
        <taxon>Oscillospiraceae</taxon>
        <taxon>Ruminococcus</taxon>
    </lineage>
</organism>
<proteinExistence type="inferred from homology"/>
<evidence type="ECO:0000256" key="11">
    <source>
        <dbReference type="ARBA" id="ARBA00049558"/>
    </source>
</evidence>
<dbReference type="PANTHER" id="PTHR11644">
    <property type="entry name" value="CYTIDINE DEAMINASE"/>
    <property type="match status" value="1"/>
</dbReference>
<protein>
    <recommendedName>
        <fullName evidence="5 14">Cytidine deaminase</fullName>
        <ecNumber evidence="4 14">3.5.4.5</ecNumber>
    </recommendedName>
    <alternativeName>
        <fullName evidence="9 14">Cytidine aminohydrolase</fullName>
    </alternativeName>
</protein>
<dbReference type="Proteomes" id="UP000182192">
    <property type="component" value="Unassembled WGS sequence"/>
</dbReference>
<feature type="binding site" evidence="13">
    <location>
        <position position="93"/>
    </location>
    <ligand>
        <name>Zn(2+)</name>
        <dbReference type="ChEBI" id="CHEBI:29105"/>
        <note>catalytic</note>
    </ligand>
</feature>
<dbReference type="FunFam" id="3.40.140.10:FF:000008">
    <property type="entry name" value="Cytidine deaminase"/>
    <property type="match status" value="1"/>
</dbReference>
<feature type="binding site" evidence="13">
    <location>
        <position position="90"/>
    </location>
    <ligand>
        <name>Zn(2+)</name>
        <dbReference type="ChEBI" id="CHEBI:29105"/>
        <note>catalytic</note>
    </ligand>
</feature>
<dbReference type="eggNOG" id="COG0295">
    <property type="taxonomic scope" value="Bacteria"/>
</dbReference>
<keyword evidence="7 14" id="KW-0378">Hydrolase</keyword>
<dbReference type="GO" id="GO:0005829">
    <property type="term" value="C:cytosol"/>
    <property type="evidence" value="ECO:0007669"/>
    <property type="project" value="TreeGrafter"/>
</dbReference>
<evidence type="ECO:0000256" key="6">
    <source>
        <dbReference type="ARBA" id="ARBA00022723"/>
    </source>
</evidence>
<dbReference type="InterPro" id="IPR002125">
    <property type="entry name" value="CMP_dCMP_dom"/>
</dbReference>
<comment type="function">
    <text evidence="2 14">This enzyme scavenges exogenous and endogenous cytidine and 2'-deoxycytidine for UMP synthesis.</text>
</comment>
<sequence>MENKELLERAIEAAQNSYCTYSGFSVGAALLTEDGRIFTGCNVENSSFSLTICAERTAIFKAVSEGCRKFKAIAIVGGAEGNYSHPCCPCGACLQVMSEFCDDDFSIILTNGEFTLGEFLPMRFELN</sequence>
<name>A0A1I1HJ36_RUMAL</name>
<reference evidence="16 17" key="1">
    <citation type="submission" date="2016-10" db="EMBL/GenBank/DDBJ databases">
        <authorList>
            <person name="de Groot N.N."/>
        </authorList>
    </citation>
    <scope>NUCLEOTIDE SEQUENCE [LARGE SCALE GENOMIC DNA]</scope>
    <source>
        <strain evidence="16 17">AR67</strain>
    </source>
</reference>
<comment type="catalytic activity">
    <reaction evidence="11 14">
        <text>cytidine + H2O + H(+) = uridine + NH4(+)</text>
        <dbReference type="Rhea" id="RHEA:16069"/>
        <dbReference type="ChEBI" id="CHEBI:15377"/>
        <dbReference type="ChEBI" id="CHEBI:15378"/>
        <dbReference type="ChEBI" id="CHEBI:16704"/>
        <dbReference type="ChEBI" id="CHEBI:17562"/>
        <dbReference type="ChEBI" id="CHEBI:28938"/>
        <dbReference type="EC" id="3.5.4.5"/>
    </reaction>
</comment>
<dbReference type="RefSeq" id="WP_074960802.1">
    <property type="nucleotide sequence ID" value="NZ_FOKQ01000009.1"/>
</dbReference>
<dbReference type="PROSITE" id="PS51747">
    <property type="entry name" value="CYT_DCMP_DEAMINASES_2"/>
    <property type="match status" value="1"/>
</dbReference>
<dbReference type="AlphaFoldDB" id="A0A1I1HJ36"/>
<comment type="cofactor">
    <cofactor evidence="1 13 14">
        <name>Zn(2+)</name>
        <dbReference type="ChEBI" id="CHEBI:29105"/>
    </cofactor>
</comment>
<dbReference type="GO" id="GO:0072527">
    <property type="term" value="P:pyrimidine-containing compound metabolic process"/>
    <property type="evidence" value="ECO:0007669"/>
    <property type="project" value="UniProtKB-ARBA"/>
</dbReference>
<evidence type="ECO:0000256" key="7">
    <source>
        <dbReference type="ARBA" id="ARBA00022801"/>
    </source>
</evidence>
<evidence type="ECO:0000256" key="4">
    <source>
        <dbReference type="ARBA" id="ARBA00012783"/>
    </source>
</evidence>
<dbReference type="GO" id="GO:0004126">
    <property type="term" value="F:cytidine deaminase activity"/>
    <property type="evidence" value="ECO:0007669"/>
    <property type="project" value="UniProtKB-UniRule"/>
</dbReference>
<dbReference type="InterPro" id="IPR050202">
    <property type="entry name" value="Cyt/Deoxycyt_deaminase"/>
</dbReference>
<keyword evidence="8 13" id="KW-0862">Zinc</keyword>
<accession>A0A1I1HJ36</accession>
<evidence type="ECO:0000256" key="8">
    <source>
        <dbReference type="ARBA" id="ARBA00022833"/>
    </source>
</evidence>
<gene>
    <name evidence="16" type="ORF">SAMN02910406_01378</name>
</gene>
<dbReference type="CDD" id="cd01283">
    <property type="entry name" value="cytidine_deaminase"/>
    <property type="match status" value="1"/>
</dbReference>
<evidence type="ECO:0000256" key="12">
    <source>
        <dbReference type="PIRSR" id="PIRSR606262-1"/>
    </source>
</evidence>
<dbReference type="OrthoDB" id="9795347at2"/>
<comment type="similarity">
    <text evidence="3 14">Belongs to the cytidine and deoxycytidylate deaminase family.</text>
</comment>
<evidence type="ECO:0000259" key="15">
    <source>
        <dbReference type="PROSITE" id="PS51747"/>
    </source>
</evidence>
<evidence type="ECO:0000256" key="3">
    <source>
        <dbReference type="ARBA" id="ARBA00006576"/>
    </source>
</evidence>
<evidence type="ECO:0000256" key="9">
    <source>
        <dbReference type="ARBA" id="ARBA00032005"/>
    </source>
</evidence>
<dbReference type="GO" id="GO:0055086">
    <property type="term" value="P:nucleobase-containing small molecule metabolic process"/>
    <property type="evidence" value="ECO:0007669"/>
    <property type="project" value="UniProtKB-ARBA"/>
</dbReference>
<dbReference type="PANTHER" id="PTHR11644:SF2">
    <property type="entry name" value="CYTIDINE DEAMINASE"/>
    <property type="match status" value="1"/>
</dbReference>
<dbReference type="GO" id="GO:0008270">
    <property type="term" value="F:zinc ion binding"/>
    <property type="evidence" value="ECO:0007669"/>
    <property type="project" value="UniProtKB-UniRule"/>
</dbReference>
<feature type="binding site" evidence="13">
    <location>
        <position position="53"/>
    </location>
    <ligand>
        <name>Zn(2+)</name>
        <dbReference type="ChEBI" id="CHEBI:29105"/>
        <note>catalytic</note>
    </ligand>
</feature>
<dbReference type="SUPFAM" id="SSF53927">
    <property type="entry name" value="Cytidine deaminase-like"/>
    <property type="match status" value="1"/>
</dbReference>
<dbReference type="GO" id="GO:0042802">
    <property type="term" value="F:identical protein binding"/>
    <property type="evidence" value="ECO:0007669"/>
    <property type="project" value="UniProtKB-ARBA"/>
</dbReference>
<evidence type="ECO:0000256" key="5">
    <source>
        <dbReference type="ARBA" id="ARBA00018266"/>
    </source>
</evidence>
<dbReference type="NCBIfam" id="TIGR01354">
    <property type="entry name" value="cyt_deam_tetra"/>
    <property type="match status" value="1"/>
</dbReference>
<comment type="catalytic activity">
    <reaction evidence="10 14">
        <text>2'-deoxycytidine + H2O + H(+) = 2'-deoxyuridine + NH4(+)</text>
        <dbReference type="Rhea" id="RHEA:13433"/>
        <dbReference type="ChEBI" id="CHEBI:15377"/>
        <dbReference type="ChEBI" id="CHEBI:15378"/>
        <dbReference type="ChEBI" id="CHEBI:15698"/>
        <dbReference type="ChEBI" id="CHEBI:16450"/>
        <dbReference type="ChEBI" id="CHEBI:28938"/>
        <dbReference type="EC" id="3.5.4.5"/>
    </reaction>
</comment>
<dbReference type="NCBIfam" id="NF004064">
    <property type="entry name" value="PRK05578.1"/>
    <property type="match status" value="1"/>
</dbReference>
<dbReference type="InterPro" id="IPR006262">
    <property type="entry name" value="Cyt_deam_tetra"/>
</dbReference>
<evidence type="ECO:0000256" key="10">
    <source>
        <dbReference type="ARBA" id="ARBA00049252"/>
    </source>
</evidence>
<evidence type="ECO:0000256" key="1">
    <source>
        <dbReference type="ARBA" id="ARBA00001947"/>
    </source>
</evidence>
<evidence type="ECO:0000256" key="2">
    <source>
        <dbReference type="ARBA" id="ARBA00003949"/>
    </source>
</evidence>
<evidence type="ECO:0000256" key="13">
    <source>
        <dbReference type="PIRSR" id="PIRSR606262-3"/>
    </source>
</evidence>